<dbReference type="RefSeq" id="WP_115363248.1">
    <property type="nucleotide sequence ID" value="NZ_QDKL01000003.1"/>
</dbReference>
<evidence type="ECO:0000256" key="1">
    <source>
        <dbReference type="SAM" id="Coils"/>
    </source>
</evidence>
<gene>
    <name evidence="5" type="ORF">DAY19_13225</name>
</gene>
<feature type="compositionally biased region" description="Low complexity" evidence="2">
    <location>
        <begin position="56"/>
        <end position="75"/>
    </location>
</feature>
<evidence type="ECO:0000256" key="2">
    <source>
        <dbReference type="SAM" id="MobiDB-lite"/>
    </source>
</evidence>
<feature type="chain" id="PRO_5046799210" evidence="4">
    <location>
        <begin position="32"/>
        <end position="595"/>
    </location>
</feature>
<feature type="compositionally biased region" description="Low complexity" evidence="2">
    <location>
        <begin position="34"/>
        <end position="49"/>
    </location>
</feature>
<evidence type="ECO:0000256" key="3">
    <source>
        <dbReference type="SAM" id="Phobius"/>
    </source>
</evidence>
<dbReference type="Proteomes" id="UP000443582">
    <property type="component" value="Unassembled WGS sequence"/>
</dbReference>
<feature type="coiled-coil region" evidence="1">
    <location>
        <begin position="194"/>
        <end position="245"/>
    </location>
</feature>
<keyword evidence="3" id="KW-1133">Transmembrane helix</keyword>
<feature type="transmembrane region" description="Helical" evidence="3">
    <location>
        <begin position="253"/>
        <end position="271"/>
    </location>
</feature>
<protein>
    <submittedName>
        <fullName evidence="5">Uncharacterized protein</fullName>
    </submittedName>
</protein>
<keyword evidence="3" id="KW-0812">Transmembrane</keyword>
<dbReference type="EMBL" id="QDKL01000003">
    <property type="protein sequence ID" value="RZF20941.1"/>
    <property type="molecule type" value="Genomic_DNA"/>
</dbReference>
<keyword evidence="4" id="KW-0732">Signal</keyword>
<keyword evidence="3" id="KW-0472">Membrane</keyword>
<name>A0ABY0IGJ4_9BACT</name>
<feature type="region of interest" description="Disordered" evidence="2">
    <location>
        <begin position="34"/>
        <end position="76"/>
    </location>
</feature>
<feature type="signal peptide" evidence="4">
    <location>
        <begin position="1"/>
        <end position="31"/>
    </location>
</feature>
<evidence type="ECO:0000313" key="6">
    <source>
        <dbReference type="Proteomes" id="UP000443582"/>
    </source>
</evidence>
<evidence type="ECO:0000256" key="4">
    <source>
        <dbReference type="SAM" id="SignalP"/>
    </source>
</evidence>
<proteinExistence type="predicted"/>
<evidence type="ECO:0000313" key="5">
    <source>
        <dbReference type="EMBL" id="RZF20941.1"/>
    </source>
</evidence>
<keyword evidence="1" id="KW-0175">Coiled coil</keyword>
<accession>A0ABY0IGJ4</accession>
<keyword evidence="6" id="KW-1185">Reference proteome</keyword>
<feature type="coiled-coil region" evidence="1">
    <location>
        <begin position="306"/>
        <end position="333"/>
    </location>
</feature>
<organism evidence="5 6">
    <name type="scientific">Halobacteriovorax vibrionivorans</name>
    <dbReference type="NCBI Taxonomy" id="2152716"/>
    <lineage>
        <taxon>Bacteria</taxon>
        <taxon>Pseudomonadati</taxon>
        <taxon>Bdellovibrionota</taxon>
        <taxon>Bacteriovoracia</taxon>
        <taxon>Bacteriovoracales</taxon>
        <taxon>Halobacteriovoraceae</taxon>
        <taxon>Halobacteriovorax</taxon>
    </lineage>
</organism>
<reference evidence="6" key="1">
    <citation type="journal article" date="2019" name="Int. J. Syst. Evol. Microbiol.">
        <title>Halobacteriovorax valvorus sp. nov., a novel prokaryotic predator isolated from coastal seawater of China.</title>
        <authorList>
            <person name="Chen M.-X."/>
        </authorList>
    </citation>
    <scope>NUCLEOTIDE SEQUENCE [LARGE SCALE GENOMIC DNA]</scope>
    <source>
        <strain evidence="6">BL9</strain>
    </source>
</reference>
<sequence>MHMAQRNFIIFKKILITVISWSLLLTPTANALAQQETTPTQQETSAPQEGTETETETSQQSTTQNSTPPSSMNPNYCHEDGSAKDCPSKYVYNCHLKSCVANEDNENYNQEYMKCGGSEKCQEELKADAKMFTEHKATDASSVKSKDDVLRYLKVAANIGYGCVLLGAGGCDTDFGLQIAAVIIMSSAVMSLMGDTYKDDFKNAKKRLENLEKTDEKGWNHRIQREALKAEIDMLKDMEKAAKKKMKHHQRTSTLISIVGILAGICIALTWTGCSVSNPCSGWAFGLSAVAFVLEMKANQIAKKAMKSAQSARQKAQKVLKKLESRYNNQYSAGRTQKIATSSAGTVGQSDFQNASVSQNEASAGNVQGEVISEVPEMNINMGTLGTNGQNFLNETGGAEVIEGFNRTVKEGDTKYVNDSIDKNAAKISKAARKVLELVAKSKKADDKAKSAANAFLNPNSEDSQRFLANTLADNTSPIAMALNYRKAGGANASKELENNTKVKPETAVAYDSSSKDYLKKIKAQLEDYESLLADDTGIMAMSNFGDPTVDSNAVDQLNQNNKDPKETIHKDSGVSLWKIISNRYNEIKLKKILD</sequence>
<feature type="transmembrane region" description="Helical" evidence="3">
    <location>
        <begin position="175"/>
        <end position="197"/>
    </location>
</feature>
<comment type="caution">
    <text evidence="5">The sequence shown here is derived from an EMBL/GenBank/DDBJ whole genome shotgun (WGS) entry which is preliminary data.</text>
</comment>